<gene>
    <name evidence="1" type="ORF">GSUB_17705</name>
</gene>
<keyword evidence="1" id="KW-0614">Plasmid</keyword>
<evidence type="ECO:0000313" key="1">
    <source>
        <dbReference type="EMBL" id="AJF08307.1"/>
    </source>
</evidence>
<protein>
    <submittedName>
        <fullName evidence="1">Uncharacterized protein</fullName>
    </submittedName>
</protein>
<dbReference type="HOGENOM" id="CLU_760220_0_0_7"/>
<keyword evidence="2" id="KW-1185">Reference proteome</keyword>
<evidence type="ECO:0000313" key="2">
    <source>
        <dbReference type="Proteomes" id="UP000035036"/>
    </source>
</evidence>
<name>A0A0B5FJG2_9BACT</name>
<dbReference type="RefSeq" id="WP_040202978.1">
    <property type="nucleotide sequence ID" value="NZ_CP010312.1"/>
</dbReference>
<proteinExistence type="predicted"/>
<geneLocation type="plasmid" evidence="1 2">
    <name>pGSUB1</name>
</geneLocation>
<reference evidence="1 2" key="1">
    <citation type="journal article" date="2015" name="Genome Announc.">
        <title>Genomes of Geoalkalibacter ferrihydriticus Z-0531T and Geoalkalibacter subterraneus Red1T, Two Haloalkaliphilic Metal-Reducing Deltaproteobacteria.</title>
        <authorList>
            <person name="Badalamenti J.P."/>
            <person name="Krajmalnik-Brown R."/>
            <person name="Torres C.I."/>
            <person name="Bond D.R."/>
        </authorList>
    </citation>
    <scope>NUCLEOTIDE SEQUENCE [LARGE SCALE GENOMIC DNA]</scope>
    <source>
        <strain evidence="1 2">Red1</strain>
        <plasmid evidence="2">Plasmid pGSUB1</plasmid>
    </source>
</reference>
<dbReference type="EMBL" id="CP010312">
    <property type="protein sequence ID" value="AJF08307.1"/>
    <property type="molecule type" value="Genomic_DNA"/>
</dbReference>
<organism evidence="1 2">
    <name type="scientific">Geoalkalibacter subterraneus</name>
    <dbReference type="NCBI Taxonomy" id="483547"/>
    <lineage>
        <taxon>Bacteria</taxon>
        <taxon>Pseudomonadati</taxon>
        <taxon>Thermodesulfobacteriota</taxon>
        <taxon>Desulfuromonadia</taxon>
        <taxon>Desulfuromonadales</taxon>
        <taxon>Geoalkalibacteraceae</taxon>
        <taxon>Geoalkalibacter</taxon>
    </lineage>
</organism>
<dbReference type="AlphaFoldDB" id="A0A0B5FJG2"/>
<sequence>MSINQVQIVAQILETQDAFYKEVFPNFRVASMFVVNGFPKFFHHTIEEIKEILSDAEIEKIASALEWKMGPDYALDGKDVLEVCPQEVASKVKKLPLFALCCLELLGFMRTSKRPRVTEGVDHILATPSIDEWARDFYAQAFPSVNYGVAFIMERFPEWYKNATDLSQAERDLVCKAMQQDIEGFSSILCGNILDEAFVRARANNLLSKKEQTLAEKICKMDFFKKSCLAVMGSAKIQRNKVISPKTTSSVASFFKEEFAGKTTGGILYAAESFRALFPALLAEALEPFSKEEKKIIRQAMQYHGRPEGLMAGALIIPAIRGLLDAEQNLGPQADVDQLVKKIEKMSLVHKSCLEVWGYYGAEA</sequence>
<accession>A0A0B5FJG2</accession>
<dbReference type="Proteomes" id="UP000035036">
    <property type="component" value="Plasmid pGSUB1"/>
</dbReference>
<dbReference type="KEGG" id="gsb:GSUB_17705"/>